<dbReference type="Gene3D" id="3.30.70.330">
    <property type="match status" value="3"/>
</dbReference>
<keyword evidence="2 3" id="KW-0694">RNA-binding</keyword>
<feature type="domain" description="RRM" evidence="5">
    <location>
        <begin position="99"/>
        <end position="171"/>
    </location>
</feature>
<accession>V3ZNB3</accession>
<evidence type="ECO:0000256" key="2">
    <source>
        <dbReference type="ARBA" id="ARBA00022884"/>
    </source>
</evidence>
<dbReference type="SMART" id="SM00360">
    <property type="entry name" value="RRM"/>
    <property type="match status" value="3"/>
</dbReference>
<dbReference type="GeneID" id="20248030"/>
<evidence type="ECO:0000259" key="5">
    <source>
        <dbReference type="PROSITE" id="PS50102"/>
    </source>
</evidence>
<dbReference type="CTD" id="20248030"/>
<dbReference type="OMA" id="EDRWGRK"/>
<protein>
    <recommendedName>
        <fullName evidence="5">RRM domain-containing protein</fullName>
    </recommendedName>
</protein>
<dbReference type="InterPro" id="IPR000504">
    <property type="entry name" value="RRM_dom"/>
</dbReference>
<dbReference type="Pfam" id="PF00076">
    <property type="entry name" value="RRM_1"/>
    <property type="match status" value="3"/>
</dbReference>
<dbReference type="KEGG" id="lgi:LOTGIDRAFT_229514"/>
<dbReference type="GO" id="GO:0003723">
    <property type="term" value="F:RNA binding"/>
    <property type="evidence" value="ECO:0007669"/>
    <property type="project" value="UniProtKB-UniRule"/>
</dbReference>
<dbReference type="SUPFAM" id="SSF54928">
    <property type="entry name" value="RNA-binding domain, RBD"/>
    <property type="match status" value="3"/>
</dbReference>
<dbReference type="HOGENOM" id="CLU_714316_0_0_1"/>
<dbReference type="InterPro" id="IPR035979">
    <property type="entry name" value="RBD_domain_sf"/>
</dbReference>
<feature type="region of interest" description="Disordered" evidence="4">
    <location>
        <begin position="342"/>
        <end position="387"/>
    </location>
</feature>
<dbReference type="AlphaFoldDB" id="V3ZNB3"/>
<dbReference type="PANTHER" id="PTHR23236">
    <property type="entry name" value="EUKARYOTIC TRANSLATION INITIATION FACTOR 4B/4H"/>
    <property type="match status" value="1"/>
</dbReference>
<name>V3ZNB3_LOTGI</name>
<feature type="compositionally biased region" description="Basic and acidic residues" evidence="4">
    <location>
        <begin position="1"/>
        <end position="40"/>
    </location>
</feature>
<proteinExistence type="predicted"/>
<dbReference type="STRING" id="225164.V3ZNB3"/>
<keyword evidence="7" id="KW-1185">Reference proteome</keyword>
<reference evidence="6 7" key="1">
    <citation type="journal article" date="2013" name="Nature">
        <title>Insights into bilaterian evolution from three spiralian genomes.</title>
        <authorList>
            <person name="Simakov O."/>
            <person name="Marletaz F."/>
            <person name="Cho S.J."/>
            <person name="Edsinger-Gonzales E."/>
            <person name="Havlak P."/>
            <person name="Hellsten U."/>
            <person name="Kuo D.H."/>
            <person name="Larsson T."/>
            <person name="Lv J."/>
            <person name="Arendt D."/>
            <person name="Savage R."/>
            <person name="Osoegawa K."/>
            <person name="de Jong P."/>
            <person name="Grimwood J."/>
            <person name="Chapman J.A."/>
            <person name="Shapiro H."/>
            <person name="Aerts A."/>
            <person name="Otillar R.P."/>
            <person name="Terry A.Y."/>
            <person name="Boore J.L."/>
            <person name="Grigoriev I.V."/>
            <person name="Lindberg D.R."/>
            <person name="Seaver E.C."/>
            <person name="Weisblat D.A."/>
            <person name="Putnam N.H."/>
            <person name="Rokhsar D.S."/>
        </authorList>
    </citation>
    <scope>NUCLEOTIDE SEQUENCE [LARGE SCALE GENOMIC DNA]</scope>
</reference>
<feature type="domain" description="RRM" evidence="5">
    <location>
        <begin position="183"/>
        <end position="268"/>
    </location>
</feature>
<dbReference type="CDD" id="cd00590">
    <property type="entry name" value="RRM_SF"/>
    <property type="match status" value="1"/>
</dbReference>
<evidence type="ECO:0000256" key="1">
    <source>
        <dbReference type="ARBA" id="ARBA00022737"/>
    </source>
</evidence>
<dbReference type="RefSeq" id="XP_009065064.1">
    <property type="nucleotide sequence ID" value="XM_009066816.1"/>
</dbReference>
<evidence type="ECO:0000256" key="3">
    <source>
        <dbReference type="PROSITE-ProRule" id="PRU00176"/>
    </source>
</evidence>
<dbReference type="PROSITE" id="PS50102">
    <property type="entry name" value="RRM"/>
    <property type="match status" value="3"/>
</dbReference>
<feature type="domain" description="RRM" evidence="5">
    <location>
        <begin position="262"/>
        <end position="336"/>
    </location>
</feature>
<dbReference type="Proteomes" id="UP000030746">
    <property type="component" value="Unassembled WGS sequence"/>
</dbReference>
<dbReference type="InterPro" id="IPR012677">
    <property type="entry name" value="Nucleotide-bd_a/b_plait_sf"/>
</dbReference>
<keyword evidence="1" id="KW-0677">Repeat</keyword>
<evidence type="ECO:0000256" key="4">
    <source>
        <dbReference type="SAM" id="MobiDB-lite"/>
    </source>
</evidence>
<feature type="compositionally biased region" description="Basic residues" evidence="4">
    <location>
        <begin position="84"/>
        <end position="98"/>
    </location>
</feature>
<sequence length="387" mass="44140">MKVKKLKENGIKKKSREEVVEIVDMEKPQTLKQETENKESKKGKKRKSESVKVATPEVKQPKISDKQKKKKSQEQVDETQSDKPKKKKNSGKNKKGKHKTLFIGGLDTKISREAITEFFTNHNITLYEVRKKNGRRFCHVDLLNPDDLEKALALNGKKIDGSKIKINAEKTHFDVKEVEVKSQTIFVKNIESTVSKDALRDIFPGAVNIKYPKTMSGRNKGFAYIKMDSIDKVKEYLKKKNLELKGQKLILDTVEVGGRHSKILRVRNMNFETTKETLESVFEDSSSVKLCLNAAGKSQGTAIVTFETIEAAKKAQKEKHKEEVDGRNIIVTFIEDIEQPTTPKKKKFGKEDRYGRKKSSAYEKRRKPSKIVKKSDGKPKSFKKSPA</sequence>
<feature type="compositionally biased region" description="Basic residues" evidence="4">
    <location>
        <begin position="355"/>
        <end position="372"/>
    </location>
</feature>
<feature type="region of interest" description="Disordered" evidence="4">
    <location>
        <begin position="1"/>
        <end position="98"/>
    </location>
</feature>
<evidence type="ECO:0000313" key="7">
    <source>
        <dbReference type="Proteomes" id="UP000030746"/>
    </source>
</evidence>
<gene>
    <name evidence="6" type="ORF">LOTGIDRAFT_229514</name>
</gene>
<dbReference type="PANTHER" id="PTHR23236:SF119">
    <property type="entry name" value="NUCLEAR RNA-BINDING PROTEIN SART-3"/>
    <property type="match status" value="1"/>
</dbReference>
<evidence type="ECO:0000313" key="6">
    <source>
        <dbReference type="EMBL" id="ESO83935.1"/>
    </source>
</evidence>
<organism evidence="6 7">
    <name type="scientific">Lottia gigantea</name>
    <name type="common">Giant owl limpet</name>
    <dbReference type="NCBI Taxonomy" id="225164"/>
    <lineage>
        <taxon>Eukaryota</taxon>
        <taxon>Metazoa</taxon>
        <taxon>Spiralia</taxon>
        <taxon>Lophotrochozoa</taxon>
        <taxon>Mollusca</taxon>
        <taxon>Gastropoda</taxon>
        <taxon>Patellogastropoda</taxon>
        <taxon>Lottioidea</taxon>
        <taxon>Lottiidae</taxon>
        <taxon>Lottia</taxon>
    </lineage>
</organism>
<dbReference type="OrthoDB" id="167718at2759"/>
<dbReference type="EMBL" id="KB203566">
    <property type="protein sequence ID" value="ESO83935.1"/>
    <property type="molecule type" value="Genomic_DNA"/>
</dbReference>